<dbReference type="SUPFAM" id="SSF56300">
    <property type="entry name" value="Metallo-dependent phosphatases"/>
    <property type="match status" value="1"/>
</dbReference>
<accession>A0ABN6H119</accession>
<dbReference type="RefSeq" id="WP_338688500.1">
    <property type="nucleotide sequence ID" value="NZ_AP024702.1"/>
</dbReference>
<gene>
    <name evidence="1" type="ORF">HAHE_05860</name>
</gene>
<dbReference type="Proteomes" id="UP001374893">
    <property type="component" value="Chromosome"/>
</dbReference>
<organism evidence="1 2">
    <name type="scientific">Haloferula helveola</name>
    <dbReference type="NCBI Taxonomy" id="490095"/>
    <lineage>
        <taxon>Bacteria</taxon>
        <taxon>Pseudomonadati</taxon>
        <taxon>Verrucomicrobiota</taxon>
        <taxon>Verrucomicrobiia</taxon>
        <taxon>Verrucomicrobiales</taxon>
        <taxon>Verrucomicrobiaceae</taxon>
        <taxon>Haloferula</taxon>
    </lineage>
</organism>
<proteinExistence type="predicted"/>
<dbReference type="GO" id="GO:0016787">
    <property type="term" value="F:hydrolase activity"/>
    <property type="evidence" value="ECO:0007669"/>
    <property type="project" value="UniProtKB-KW"/>
</dbReference>
<protein>
    <submittedName>
        <fullName evidence="1">UDP-2,3-diacylglucosamine hydrolase</fullName>
    </submittedName>
</protein>
<keyword evidence="1" id="KW-0378">Hydrolase</keyword>
<evidence type="ECO:0000313" key="1">
    <source>
        <dbReference type="EMBL" id="BCX46678.1"/>
    </source>
</evidence>
<dbReference type="EMBL" id="AP024702">
    <property type="protein sequence ID" value="BCX46678.1"/>
    <property type="molecule type" value="Genomic_DNA"/>
</dbReference>
<evidence type="ECO:0000313" key="2">
    <source>
        <dbReference type="Proteomes" id="UP001374893"/>
    </source>
</evidence>
<sequence length="268" mass="29827">MKEPVRILSDLHLGHAASTIRDAEELRPLIAGAGTVVFNGDTWQELASAFRPKSERLLADLKDLCAELGAEPVFLSGNHDPGWPGAGWLEIAGGKVVVTHGDAVLWSGSPWSREAFSRGAEVRRLWEEHRGAEDDAGERLRLAREVARTLKAASVPKGRSLFRRVIDAISPPRRAWEILAIWFRHGSVSAEFARRYFPQAELIVVGHFHWPGIWRGDGPVVINTGAFVNPHPAWWVEWHDGWLRCGRVVAGPPRQLGEVTGVWRFSPD</sequence>
<reference evidence="1 2" key="1">
    <citation type="submission" date="2021-06" db="EMBL/GenBank/DDBJ databases">
        <title>Complete genome of Haloferula helveola possessing various polysaccharide degrading enzymes.</title>
        <authorList>
            <person name="Takami H."/>
            <person name="Huang C."/>
            <person name="Hamasaki K."/>
        </authorList>
    </citation>
    <scope>NUCLEOTIDE SEQUENCE [LARGE SCALE GENOMIC DNA]</scope>
    <source>
        <strain evidence="1 2">CN-1</strain>
    </source>
</reference>
<keyword evidence="2" id="KW-1185">Reference proteome</keyword>
<name>A0ABN6H119_9BACT</name>
<dbReference type="Gene3D" id="3.60.21.10">
    <property type="match status" value="1"/>
</dbReference>
<dbReference type="InterPro" id="IPR029052">
    <property type="entry name" value="Metallo-depent_PP-like"/>
</dbReference>